<feature type="transmembrane region" description="Helical" evidence="1">
    <location>
        <begin position="312"/>
        <end position="331"/>
    </location>
</feature>
<keyword evidence="1" id="KW-0812">Transmembrane</keyword>
<evidence type="ECO:0000313" key="3">
    <source>
        <dbReference type="Proteomes" id="UP000235672"/>
    </source>
</evidence>
<dbReference type="AlphaFoldDB" id="A0A2J6PPA7"/>
<feature type="transmembrane region" description="Helical" evidence="1">
    <location>
        <begin position="478"/>
        <end position="498"/>
    </location>
</feature>
<accession>A0A2J6PPA7</accession>
<name>A0A2J6PPA7_9HELO</name>
<dbReference type="OrthoDB" id="3061561at2759"/>
<keyword evidence="1" id="KW-0472">Membrane</keyword>
<reference evidence="2 3" key="1">
    <citation type="submission" date="2016-05" db="EMBL/GenBank/DDBJ databases">
        <title>A degradative enzymes factory behind the ericoid mycorrhizal symbiosis.</title>
        <authorList>
            <consortium name="DOE Joint Genome Institute"/>
            <person name="Martino E."/>
            <person name="Morin E."/>
            <person name="Grelet G."/>
            <person name="Kuo A."/>
            <person name="Kohler A."/>
            <person name="Daghino S."/>
            <person name="Barry K."/>
            <person name="Choi C."/>
            <person name="Cichocki N."/>
            <person name="Clum A."/>
            <person name="Copeland A."/>
            <person name="Hainaut M."/>
            <person name="Haridas S."/>
            <person name="Labutti K."/>
            <person name="Lindquist E."/>
            <person name="Lipzen A."/>
            <person name="Khouja H.-R."/>
            <person name="Murat C."/>
            <person name="Ohm R."/>
            <person name="Olson A."/>
            <person name="Spatafora J."/>
            <person name="Veneault-Fourrey C."/>
            <person name="Henrissat B."/>
            <person name="Grigoriev I."/>
            <person name="Martin F."/>
            <person name="Perotto S."/>
        </authorList>
    </citation>
    <scope>NUCLEOTIDE SEQUENCE [LARGE SCALE GENOMIC DNA]</scope>
    <source>
        <strain evidence="2 3">UAMH 7357</strain>
    </source>
</reference>
<gene>
    <name evidence="2" type="ORF">NA56DRAFT_709500</name>
</gene>
<evidence type="ECO:0000313" key="2">
    <source>
        <dbReference type="EMBL" id="PMD15854.1"/>
    </source>
</evidence>
<dbReference type="PANTHER" id="PTHR35043">
    <property type="entry name" value="TRANSCRIPTION FACTOR DOMAIN-CONTAINING PROTEIN"/>
    <property type="match status" value="1"/>
</dbReference>
<dbReference type="STRING" id="1745343.A0A2J6PPA7"/>
<organism evidence="2 3">
    <name type="scientific">Hyaloscypha hepaticicola</name>
    <dbReference type="NCBI Taxonomy" id="2082293"/>
    <lineage>
        <taxon>Eukaryota</taxon>
        <taxon>Fungi</taxon>
        <taxon>Dikarya</taxon>
        <taxon>Ascomycota</taxon>
        <taxon>Pezizomycotina</taxon>
        <taxon>Leotiomycetes</taxon>
        <taxon>Helotiales</taxon>
        <taxon>Hyaloscyphaceae</taxon>
        <taxon>Hyaloscypha</taxon>
    </lineage>
</organism>
<dbReference type="EMBL" id="KZ613510">
    <property type="protein sequence ID" value="PMD15854.1"/>
    <property type="molecule type" value="Genomic_DNA"/>
</dbReference>
<proteinExistence type="predicted"/>
<protein>
    <submittedName>
        <fullName evidence="2">Uncharacterized protein</fullName>
    </submittedName>
</protein>
<evidence type="ECO:0000256" key="1">
    <source>
        <dbReference type="SAM" id="Phobius"/>
    </source>
</evidence>
<sequence length="583" mass="65877">MMFGDREYVTIFVESLSCKSRKLANESTRTVFDILWSCLFTIFACTWTVQHLNVPPQREETGGPGWKRDLKYAAKNFWTSAKWIIITVLAPEVLITLNTGQLTWALGELKYLKHFAEEDDVPWSLTHSLFANMGGFVVREFTPDRSRDLLPLGTSRRREGDRNVKAQFINIAGDGLQTVQQVPAETTDSAIGGAEISPRTDCYITPDGIEEIESMKEGNAHAAELLTGSRNALHDNVEGQPHAEPRAIFLHAGDVLLLRKKGIIKLPYITRDEIMDKGKSDSFARVIAVCQTLWLVVQMLVRSGRHLEVSQLEIGTTAFVLCAIIIYALNWHKPKNVGVPWTLCSFARRMPDEMWQALPQDLENEPIIWLQKKKSRASFISNSHRYSPGPIEPTHTVNEAENFGFILTSLTFGAIHFAAIKSQFPSHIEKILWCVASAICTSISLLVIIAFLLVYSFYSFAERILGIGYGDLERMRWEVAKILLCLVVLVYILARLFLIVELFRCLFFLPPSAFVSTWVSSVPHLLKIDSYPRGVSMKGYKAINYFSLKLVQYTTAVLDKKNKSPASKYPHTSFLLYIPYQGP</sequence>
<dbReference type="PANTHER" id="PTHR35043:SF7">
    <property type="entry name" value="TRANSCRIPTION FACTOR DOMAIN-CONTAINING PROTEIN"/>
    <property type="match status" value="1"/>
</dbReference>
<feature type="transmembrane region" description="Helical" evidence="1">
    <location>
        <begin position="403"/>
        <end position="420"/>
    </location>
</feature>
<feature type="transmembrane region" description="Helical" evidence="1">
    <location>
        <begin position="432"/>
        <end position="458"/>
    </location>
</feature>
<keyword evidence="1" id="KW-1133">Transmembrane helix</keyword>
<dbReference type="Proteomes" id="UP000235672">
    <property type="component" value="Unassembled WGS sequence"/>
</dbReference>
<keyword evidence="3" id="KW-1185">Reference proteome</keyword>